<dbReference type="AlphaFoldDB" id="A0A9D3SJ76"/>
<sequence>MTTKRVLLSCTVISLQDTRFVYPCCEFCLSRLTEESHSRSRCHKCGFTCDTQNVDYRFRLSLKVSRDTSLFGVTIFGGCLNPFFGITAGALQRFLESEKFEGPQSLQQLLIKAVEDCFIGKCLVFGFKLSGRDAESCLLGQHTAESVQFVSCQVIPPHGAFLGVTVFAYLQSLMQANARSDCSLKAGGQWQQKDSLVSSFDHTLPLCQKSCSINSDDGLMLPPPWHAVSNLDLCFSPEETRGSSLPEVSVDTHSDSQESLVLQYPNDVQSTKFYPFMLSESKHSEHNRLSTSHKSLFNASFISPIKTTSCDHASEHLNQWASKDCLSQINASFPEKSLFNHTSFTLEDAPLSETLGDFVSTAELQIVNRKVRSPTSERAQAKTENRVLLENTTDPSIVRSLHSYLPVLTPLRDVTNNEKSLERKNRKRKSFTACKRMTKLSCVSKRLLSCDIKDVASNRNGGTPVQSHATKEQENQSSGYEDAYNFSADLFHQSSMNTLDMSESSFSNADIKKQDCLADIKVSEPNISSFHFAPSLQSTPIVDPSIQHPYRQPHKLSKKWSGLHWSKKNITRTSLIRVLQNNTNNKRQLDKSKFIQTSDPIIETSEISAGGSELKVDVKHTPGESALPTNINDCSRDLFDPSF</sequence>
<keyword evidence="4" id="KW-1185">Reference proteome</keyword>
<protein>
    <recommendedName>
        <fullName evidence="2">Replication factor A C-terminal domain-containing protein</fullName>
    </recommendedName>
</protein>
<dbReference type="Gene3D" id="2.40.50.140">
    <property type="entry name" value="Nucleic acid-binding proteins"/>
    <property type="match status" value="1"/>
</dbReference>
<dbReference type="GO" id="GO:1902230">
    <property type="term" value="P:negative regulation of intrinsic apoptotic signaling pathway in response to DNA damage"/>
    <property type="evidence" value="ECO:0007669"/>
    <property type="project" value="InterPro"/>
</dbReference>
<feature type="domain" description="Replication factor A C-terminal" evidence="2">
    <location>
        <begin position="8"/>
        <end position="111"/>
    </location>
</feature>
<evidence type="ECO:0000313" key="4">
    <source>
        <dbReference type="Proteomes" id="UP000824219"/>
    </source>
</evidence>
<gene>
    <name evidence="3" type="ORF">KOW79_015509</name>
</gene>
<dbReference type="GO" id="GO:0005737">
    <property type="term" value="C:cytoplasm"/>
    <property type="evidence" value="ECO:0007669"/>
    <property type="project" value="TreeGrafter"/>
</dbReference>
<proteinExistence type="predicted"/>
<comment type="caution">
    <text evidence="3">The sequence shown here is derived from an EMBL/GenBank/DDBJ whole genome shotgun (WGS) entry which is preliminary data.</text>
</comment>
<dbReference type="Proteomes" id="UP000824219">
    <property type="component" value="Linkage Group LG18"/>
</dbReference>
<dbReference type="PANTHER" id="PTHR35537">
    <property type="entry name" value="DNA DAMAGE-INDUCIBLE APOPTOSIS SUPPRESSOR PROTEIN DDIAS"/>
    <property type="match status" value="1"/>
</dbReference>
<dbReference type="InterPro" id="IPR043522">
    <property type="entry name" value="DDIAS"/>
</dbReference>
<dbReference type="SUPFAM" id="SSF50249">
    <property type="entry name" value="Nucleic acid-binding proteins"/>
    <property type="match status" value="1"/>
</dbReference>
<evidence type="ECO:0000313" key="3">
    <source>
        <dbReference type="EMBL" id="KAG7321094.1"/>
    </source>
</evidence>
<accession>A0A9D3SJ76</accession>
<organism evidence="3 4">
    <name type="scientific">Hemibagrus wyckioides</name>
    <dbReference type="NCBI Taxonomy" id="337641"/>
    <lineage>
        <taxon>Eukaryota</taxon>
        <taxon>Metazoa</taxon>
        <taxon>Chordata</taxon>
        <taxon>Craniata</taxon>
        <taxon>Vertebrata</taxon>
        <taxon>Euteleostomi</taxon>
        <taxon>Actinopterygii</taxon>
        <taxon>Neopterygii</taxon>
        <taxon>Teleostei</taxon>
        <taxon>Ostariophysi</taxon>
        <taxon>Siluriformes</taxon>
        <taxon>Bagridae</taxon>
        <taxon>Hemibagrus</taxon>
    </lineage>
</organism>
<name>A0A9D3SJ76_9TELE</name>
<feature type="region of interest" description="Disordered" evidence="1">
    <location>
        <begin position="458"/>
        <end position="477"/>
    </location>
</feature>
<evidence type="ECO:0000259" key="2">
    <source>
        <dbReference type="Pfam" id="PF08646"/>
    </source>
</evidence>
<evidence type="ECO:0000256" key="1">
    <source>
        <dbReference type="SAM" id="MobiDB-lite"/>
    </source>
</evidence>
<dbReference type="EMBL" id="JAHKSW010000018">
    <property type="protein sequence ID" value="KAG7321094.1"/>
    <property type="molecule type" value="Genomic_DNA"/>
</dbReference>
<dbReference type="Pfam" id="PF08646">
    <property type="entry name" value="Rep_fac-A_C"/>
    <property type="match status" value="1"/>
</dbReference>
<dbReference type="PANTHER" id="PTHR35537:SF1">
    <property type="entry name" value="DNA DAMAGE-INDUCED APOPTOSIS SUPPRESSOR PROTEIN"/>
    <property type="match status" value="1"/>
</dbReference>
<dbReference type="GO" id="GO:0005634">
    <property type="term" value="C:nucleus"/>
    <property type="evidence" value="ECO:0007669"/>
    <property type="project" value="TreeGrafter"/>
</dbReference>
<dbReference type="InterPro" id="IPR013955">
    <property type="entry name" value="Rep_factor-A_C"/>
</dbReference>
<feature type="compositionally biased region" description="Polar residues" evidence="1">
    <location>
        <begin position="458"/>
        <end position="468"/>
    </location>
</feature>
<dbReference type="InterPro" id="IPR012340">
    <property type="entry name" value="NA-bd_OB-fold"/>
</dbReference>
<reference evidence="3 4" key="1">
    <citation type="submission" date="2021-06" db="EMBL/GenBank/DDBJ databases">
        <title>Chromosome-level genome assembly of the red-tail catfish (Hemibagrus wyckioides).</title>
        <authorList>
            <person name="Shao F."/>
        </authorList>
    </citation>
    <scope>NUCLEOTIDE SEQUENCE [LARGE SCALE GENOMIC DNA]</scope>
    <source>
        <strain evidence="3">EC202008001</strain>
        <tissue evidence="3">Blood</tissue>
    </source>
</reference>
<dbReference type="OrthoDB" id="9948238at2759"/>